<proteinExistence type="predicted"/>
<keyword evidence="1" id="KW-1133">Transmembrane helix</keyword>
<dbReference type="HOGENOM" id="CLU_1171209_0_0_1"/>
<protein>
    <submittedName>
        <fullName evidence="2">Uncharacterized protein</fullName>
    </submittedName>
</protein>
<gene>
    <name evidence="2" type="ORF">SPOG_04762</name>
</gene>
<dbReference type="OrthoDB" id="4069360at2759"/>
<dbReference type="EMBL" id="KE546990">
    <property type="protein sequence ID" value="EPY52105.1"/>
    <property type="molecule type" value="Genomic_DNA"/>
</dbReference>
<evidence type="ECO:0000313" key="2">
    <source>
        <dbReference type="EMBL" id="EPY52105.1"/>
    </source>
</evidence>
<keyword evidence="1" id="KW-0472">Membrane</keyword>
<reference evidence="2 3" key="1">
    <citation type="journal article" date="2011" name="Science">
        <title>Comparative functional genomics of the fission yeasts.</title>
        <authorList>
            <person name="Rhind N."/>
            <person name="Chen Z."/>
            <person name="Yassour M."/>
            <person name="Thompson D.A."/>
            <person name="Haas B.J."/>
            <person name="Habib N."/>
            <person name="Wapinski I."/>
            <person name="Roy S."/>
            <person name="Lin M.F."/>
            <person name="Heiman D.I."/>
            <person name="Young S.K."/>
            <person name="Furuya K."/>
            <person name="Guo Y."/>
            <person name="Pidoux A."/>
            <person name="Chen H.M."/>
            <person name="Robbertse B."/>
            <person name="Goldberg J.M."/>
            <person name="Aoki K."/>
            <person name="Bayne E.H."/>
            <person name="Berlin A.M."/>
            <person name="Desjardins C.A."/>
            <person name="Dobbs E."/>
            <person name="Dukaj L."/>
            <person name="Fan L."/>
            <person name="FitzGerald M.G."/>
            <person name="French C."/>
            <person name="Gujja S."/>
            <person name="Hansen K."/>
            <person name="Keifenheim D."/>
            <person name="Levin J.Z."/>
            <person name="Mosher R.A."/>
            <person name="Mueller C.A."/>
            <person name="Pfiffner J."/>
            <person name="Priest M."/>
            <person name="Russ C."/>
            <person name="Smialowska A."/>
            <person name="Swoboda P."/>
            <person name="Sykes S.M."/>
            <person name="Vaughn M."/>
            <person name="Vengrova S."/>
            <person name="Yoder R."/>
            <person name="Zeng Q."/>
            <person name="Allshire R."/>
            <person name="Baulcombe D."/>
            <person name="Birren B.W."/>
            <person name="Brown W."/>
            <person name="Ekwall K."/>
            <person name="Kellis M."/>
            <person name="Leatherwood J."/>
            <person name="Levin H."/>
            <person name="Margalit H."/>
            <person name="Martienssen R."/>
            <person name="Nieduszynski C.A."/>
            <person name="Spatafora J.W."/>
            <person name="Friedman N."/>
            <person name="Dalgaard J.Z."/>
            <person name="Baumann P."/>
            <person name="Niki H."/>
            <person name="Regev A."/>
            <person name="Nusbaum C."/>
        </authorList>
    </citation>
    <scope>NUCLEOTIDE SEQUENCE [LARGE SCALE GENOMIC DNA]</scope>
    <source>
        <strain evidence="3">OY26 / ATCC MYA-4695 / CBS 11777 / NBRC 106824 / NRRL Y48691</strain>
    </source>
</reference>
<feature type="transmembrane region" description="Helical" evidence="1">
    <location>
        <begin position="38"/>
        <end position="60"/>
    </location>
</feature>
<organism evidence="2 3">
    <name type="scientific">Schizosaccharomyces cryophilus (strain OY26 / ATCC MYA-4695 / CBS 11777 / NBRC 106824 / NRRL Y48691)</name>
    <name type="common">Fission yeast</name>
    <dbReference type="NCBI Taxonomy" id="653667"/>
    <lineage>
        <taxon>Eukaryota</taxon>
        <taxon>Fungi</taxon>
        <taxon>Dikarya</taxon>
        <taxon>Ascomycota</taxon>
        <taxon>Taphrinomycotina</taxon>
        <taxon>Schizosaccharomycetes</taxon>
        <taxon>Schizosaccharomycetales</taxon>
        <taxon>Schizosaccharomycetaceae</taxon>
        <taxon>Schizosaccharomyces</taxon>
    </lineage>
</organism>
<keyword evidence="3" id="KW-1185">Reference proteome</keyword>
<dbReference type="AlphaFoldDB" id="S9W245"/>
<evidence type="ECO:0000313" key="3">
    <source>
        <dbReference type="Proteomes" id="UP000015464"/>
    </source>
</evidence>
<sequence>MSVGLLMFRVYEFIMNIDLNSQGRFHVLSTPSSSSSKYLVNNVCIFFFFLILSAICIGFAQAQADNVISWYEDIGSNTTASVIKRCITLNTDDKAVIQRNTVRTDGDFTVWLDAGNNFSHELNTSLTDRIKDCVSRSRTNTTTTIRSHNDYAVSGPRNCHSDVEEFYDFFGLEYPQDYDPGWTSEEYGSEDQDDVVLSKRVVDKPDWRSETPRYRSSLNVAWFAAITLQYWSGSSKN</sequence>
<dbReference type="GeneID" id="25039075"/>
<evidence type="ECO:0000256" key="1">
    <source>
        <dbReference type="SAM" id="Phobius"/>
    </source>
</evidence>
<dbReference type="RefSeq" id="XP_013023488.1">
    <property type="nucleotide sequence ID" value="XM_013168034.1"/>
</dbReference>
<dbReference type="Proteomes" id="UP000015464">
    <property type="component" value="Unassembled WGS sequence"/>
</dbReference>
<accession>S9W245</accession>
<name>S9W245_SCHCR</name>
<keyword evidence="1" id="KW-0812">Transmembrane</keyword>